<sequence length="793" mass="89555">MLNLVSDVNEGSNGMAVGLDVNSVHLFHRTRAATTSVLALFVYEYIITLFDEIRYVWRHKYSFATFLFAFNRYVVWFEAGLQLDIAFGDLTTVDQSLRVISFVLDASTVFCAFRTYAIWDRRWSVFWVVLLLYIAHTALFLVRLFLSSPIRLIQILAKTPNILSEYVPVGPPLYGCEIVPRAVRANVIMHLRPSTLLTLKSPVQLAANGITIVSDATVLGLTIIRTITISVDARKFGFKTPVSSLLLRDGTVYFVWDLLRTILITRFFLNLRHVFFKKDHSSLETISSLNIRVPTIASEDLVGNLGAPLRSSFTSGPRSSESSSATLLSQSFEASTGVASGSSLRQRQKRFDKGKARPGADPLLDWDVDDLDEEDLEDMEITSRRPMLVGLEIDPNAREEGSGESLWRKEFDGIRVEGEEGISLMNRTGNNSIAQTPVRSAHFHAKGESDRGSLPPSRQPSKSTVDEGDRLLVNADDEEDLRGYPMDPTRTSTCLSEGLQSREIRRPVRDALGTHASVDPFSVLGLSHQPRKDVLVITDCLRNAKRYHATVSFITDTGLKEVTDVVHKYNRLMKYFPLKELLSATELEKIQESLALIFGHINQKLRVAPYPIRRALLLVEAISRDFDEQLTRVPTSHRFLYTSYDTEKFIPIKVVPAHDKLQEWTRYLKEWRGQHERLAVMTGPTKGLGVGMEVGGIDMEEGGEADIWVTAENMYNERVARVETQIIARLRDRLGTARNANEMFRVFSKFNALFVHPKTRGAIQEYQTQFIDTVKEDIKQLHDKVPILHSSTV</sequence>
<reference evidence="1" key="2">
    <citation type="journal article" date="2020" name="Nat. Commun.">
        <title>Large-scale genome sequencing of mycorrhizal fungi provides insights into the early evolution of symbiotic traits.</title>
        <authorList>
            <person name="Miyauchi S."/>
            <person name="Kiss E."/>
            <person name="Kuo A."/>
            <person name="Drula E."/>
            <person name="Kohler A."/>
            <person name="Sanchez-Garcia M."/>
            <person name="Morin E."/>
            <person name="Andreopoulos B."/>
            <person name="Barry K.W."/>
            <person name="Bonito G."/>
            <person name="Buee M."/>
            <person name="Carver A."/>
            <person name="Chen C."/>
            <person name="Cichocki N."/>
            <person name="Clum A."/>
            <person name="Culley D."/>
            <person name="Crous P.W."/>
            <person name="Fauchery L."/>
            <person name="Girlanda M."/>
            <person name="Hayes R.D."/>
            <person name="Keri Z."/>
            <person name="LaButti K."/>
            <person name="Lipzen A."/>
            <person name="Lombard V."/>
            <person name="Magnuson J."/>
            <person name="Maillard F."/>
            <person name="Murat C."/>
            <person name="Nolan M."/>
            <person name="Ohm R.A."/>
            <person name="Pangilinan J."/>
            <person name="Pereira M.F."/>
            <person name="Perotto S."/>
            <person name="Peter M."/>
            <person name="Pfister S."/>
            <person name="Riley R."/>
            <person name="Sitrit Y."/>
            <person name="Stielow J.B."/>
            <person name="Szollosi G."/>
            <person name="Zifcakova L."/>
            <person name="Stursova M."/>
            <person name="Spatafora J.W."/>
            <person name="Tedersoo L."/>
            <person name="Vaario L.M."/>
            <person name="Yamada A."/>
            <person name="Yan M."/>
            <person name="Wang P."/>
            <person name="Xu J."/>
            <person name="Bruns T."/>
            <person name="Baldrian P."/>
            <person name="Vilgalys R."/>
            <person name="Dunand C."/>
            <person name="Henrissat B."/>
            <person name="Grigoriev I.V."/>
            <person name="Hibbett D."/>
            <person name="Nagy L.G."/>
            <person name="Martin F.M."/>
        </authorList>
    </citation>
    <scope>NUCLEOTIDE SEQUENCE</scope>
    <source>
        <strain evidence="1">P2</strain>
    </source>
</reference>
<proteinExistence type="predicted"/>
<comment type="caution">
    <text evidence="1">The sequence shown here is derived from an EMBL/GenBank/DDBJ whole genome shotgun (WGS) entry which is preliminary data.</text>
</comment>
<evidence type="ECO:0000313" key="2">
    <source>
        <dbReference type="Proteomes" id="UP000886501"/>
    </source>
</evidence>
<dbReference type="Proteomes" id="UP000886501">
    <property type="component" value="Unassembled WGS sequence"/>
</dbReference>
<reference evidence="1" key="1">
    <citation type="submission" date="2019-10" db="EMBL/GenBank/DDBJ databases">
        <authorList>
            <consortium name="DOE Joint Genome Institute"/>
            <person name="Kuo A."/>
            <person name="Miyauchi S."/>
            <person name="Kiss E."/>
            <person name="Drula E."/>
            <person name="Kohler A."/>
            <person name="Sanchez-Garcia M."/>
            <person name="Andreopoulos B."/>
            <person name="Barry K.W."/>
            <person name="Bonito G."/>
            <person name="Buee M."/>
            <person name="Carver A."/>
            <person name="Chen C."/>
            <person name="Cichocki N."/>
            <person name="Clum A."/>
            <person name="Culley D."/>
            <person name="Crous P.W."/>
            <person name="Fauchery L."/>
            <person name="Girlanda M."/>
            <person name="Hayes R."/>
            <person name="Keri Z."/>
            <person name="Labutti K."/>
            <person name="Lipzen A."/>
            <person name="Lombard V."/>
            <person name="Magnuson J."/>
            <person name="Maillard F."/>
            <person name="Morin E."/>
            <person name="Murat C."/>
            <person name="Nolan M."/>
            <person name="Ohm R."/>
            <person name="Pangilinan J."/>
            <person name="Pereira M."/>
            <person name="Perotto S."/>
            <person name="Peter M."/>
            <person name="Riley R."/>
            <person name="Sitrit Y."/>
            <person name="Stielow B."/>
            <person name="Szollosi G."/>
            <person name="Zifcakova L."/>
            <person name="Stursova M."/>
            <person name="Spatafora J.W."/>
            <person name="Tedersoo L."/>
            <person name="Vaario L.-M."/>
            <person name="Yamada A."/>
            <person name="Yan M."/>
            <person name="Wang P."/>
            <person name="Xu J."/>
            <person name="Bruns T."/>
            <person name="Baldrian P."/>
            <person name="Vilgalys R."/>
            <person name="Henrissat B."/>
            <person name="Grigoriev I.V."/>
            <person name="Hibbett D."/>
            <person name="Nagy L.G."/>
            <person name="Martin F.M."/>
        </authorList>
    </citation>
    <scope>NUCLEOTIDE SEQUENCE</scope>
    <source>
        <strain evidence="1">P2</strain>
    </source>
</reference>
<gene>
    <name evidence="1" type="ORF">BDM02DRAFT_3131586</name>
</gene>
<accession>A0ACB6Z6A5</accession>
<dbReference type="EMBL" id="MU118124">
    <property type="protein sequence ID" value="KAF9644686.1"/>
    <property type="molecule type" value="Genomic_DNA"/>
</dbReference>
<evidence type="ECO:0000313" key="1">
    <source>
        <dbReference type="EMBL" id="KAF9644686.1"/>
    </source>
</evidence>
<keyword evidence="2" id="KW-1185">Reference proteome</keyword>
<organism evidence="1 2">
    <name type="scientific">Thelephora ganbajun</name>
    <name type="common">Ganba fungus</name>
    <dbReference type="NCBI Taxonomy" id="370292"/>
    <lineage>
        <taxon>Eukaryota</taxon>
        <taxon>Fungi</taxon>
        <taxon>Dikarya</taxon>
        <taxon>Basidiomycota</taxon>
        <taxon>Agaricomycotina</taxon>
        <taxon>Agaricomycetes</taxon>
        <taxon>Thelephorales</taxon>
        <taxon>Thelephoraceae</taxon>
        <taxon>Thelephora</taxon>
    </lineage>
</organism>
<name>A0ACB6Z6A5_THEGA</name>
<protein>
    <submittedName>
        <fullName evidence="1">Uncharacterized protein</fullName>
    </submittedName>
</protein>